<organism evidence="1 2">
    <name type="scientific">Octadecabacter temperatus</name>
    <dbReference type="NCBI Taxonomy" id="1458307"/>
    <lineage>
        <taxon>Bacteria</taxon>
        <taxon>Pseudomonadati</taxon>
        <taxon>Pseudomonadota</taxon>
        <taxon>Alphaproteobacteria</taxon>
        <taxon>Rhodobacterales</taxon>
        <taxon>Roseobacteraceae</taxon>
        <taxon>Octadecabacter</taxon>
    </lineage>
</organism>
<protein>
    <submittedName>
        <fullName evidence="1">Uncharacterized protein</fullName>
    </submittedName>
</protein>
<evidence type="ECO:0000313" key="2">
    <source>
        <dbReference type="Proteomes" id="UP000067444"/>
    </source>
</evidence>
<sequence>MRTFPNRVENYTNTFLAMAGLILFMALFTLAATMGFIWVLLSAAGINASLRFAATRAARSS</sequence>
<keyword evidence="2" id="KW-1185">Reference proteome</keyword>
<evidence type="ECO:0000313" key="1">
    <source>
        <dbReference type="EMBL" id="AKS45392.1"/>
    </source>
</evidence>
<dbReference type="AlphaFoldDB" id="A0A0K0Y3E2"/>
<proteinExistence type="predicted"/>
<accession>A0A0K0Y3E2</accession>
<dbReference type="Proteomes" id="UP000067444">
    <property type="component" value="Chromosome"/>
</dbReference>
<gene>
    <name evidence="1" type="ORF">OSB_08320</name>
</gene>
<dbReference type="KEGG" id="otm:OSB_08320"/>
<name>A0A0K0Y3E2_9RHOB</name>
<dbReference type="EMBL" id="CP012160">
    <property type="protein sequence ID" value="AKS45392.1"/>
    <property type="molecule type" value="Genomic_DNA"/>
</dbReference>
<dbReference type="STRING" id="1458307.OSB_08320"/>
<reference evidence="1 2" key="1">
    <citation type="journal article" date="2015" name="Genome Announc.">
        <title>Closed Genome Sequence of Octadecabacter temperatus SB1, the First Mesophilic Species of the Genus Octadecabacter.</title>
        <authorList>
            <person name="Voget S."/>
            <person name="Billerbeck S."/>
            <person name="Simon M."/>
            <person name="Daniel R."/>
        </authorList>
    </citation>
    <scope>NUCLEOTIDE SEQUENCE [LARGE SCALE GENOMIC DNA]</scope>
    <source>
        <strain evidence="1 2">SB1</strain>
    </source>
</reference>